<accession>A0A1C7ELQ1</accession>
<dbReference type="RefSeq" id="WP_065527510.1">
    <property type="nucleotide sequence ID" value="NZ_CP016543.2"/>
</dbReference>
<dbReference type="SUPFAM" id="SSF158397">
    <property type="entry name" value="TM1646-like"/>
    <property type="match status" value="1"/>
</dbReference>
<organism evidence="2 3">
    <name type="scientific">Planococcus donghaensis</name>
    <dbReference type="NCBI Taxonomy" id="414778"/>
    <lineage>
        <taxon>Bacteria</taxon>
        <taxon>Bacillati</taxon>
        <taxon>Bacillota</taxon>
        <taxon>Bacilli</taxon>
        <taxon>Bacillales</taxon>
        <taxon>Caryophanaceae</taxon>
        <taxon>Planococcus</taxon>
    </lineage>
</organism>
<dbReference type="Pfam" id="PF03885">
    <property type="entry name" value="DUF327"/>
    <property type="match status" value="1"/>
</dbReference>
<dbReference type="EMBL" id="CP016543">
    <property type="protein sequence ID" value="ANU24571.1"/>
    <property type="molecule type" value="Genomic_DNA"/>
</dbReference>
<name>A0A1C7ELQ1_9BACL</name>
<sequence>MRIDSQTTISNDRVSKQLTNSKTNTPFASAMNKSQSKLHHDSLNRLMEHVDKQGQKLANQRTFENLVSYKQAVKKFVSESVQYGLHLSDEQSFTSDGSIKPQQIVKIIDKKLIEIQDQILDNEKEGIGTLDLVGEIKGLLINLYM</sequence>
<dbReference type="KEGG" id="pdg:BCM40_14940"/>
<proteinExistence type="predicted"/>
<keyword evidence="3" id="KW-1185">Reference proteome</keyword>
<evidence type="ECO:0000256" key="1">
    <source>
        <dbReference type="SAM" id="MobiDB-lite"/>
    </source>
</evidence>
<evidence type="ECO:0008006" key="4">
    <source>
        <dbReference type="Google" id="ProtNLM"/>
    </source>
</evidence>
<dbReference type="AlphaFoldDB" id="A0A1C7ELQ1"/>
<feature type="compositionally biased region" description="Polar residues" evidence="1">
    <location>
        <begin position="1"/>
        <end position="35"/>
    </location>
</feature>
<dbReference type="Gene3D" id="1.20.120.490">
    <property type="entry name" value="Hypothetical protein TM1646-like domain"/>
    <property type="match status" value="1"/>
</dbReference>
<reference evidence="2" key="1">
    <citation type="submission" date="2016-10" db="EMBL/GenBank/DDBJ databases">
        <authorList>
            <person name="See-Too W.S."/>
        </authorList>
    </citation>
    <scope>NUCLEOTIDE SEQUENCE</scope>
    <source>
        <strain evidence="2">DSM 22276</strain>
    </source>
</reference>
<dbReference type="OrthoDB" id="1680946at2"/>
<dbReference type="STRING" id="414778.BCM40_14940"/>
<dbReference type="InterPro" id="IPR024042">
    <property type="entry name" value="TM1646-like_dom_sf"/>
</dbReference>
<dbReference type="InterPro" id="IPR005585">
    <property type="entry name" value="DUF327"/>
</dbReference>
<gene>
    <name evidence="2" type="ORF">BCM40_14940</name>
</gene>
<feature type="region of interest" description="Disordered" evidence="1">
    <location>
        <begin position="1"/>
        <end position="38"/>
    </location>
</feature>
<evidence type="ECO:0000313" key="3">
    <source>
        <dbReference type="Proteomes" id="UP000092495"/>
    </source>
</evidence>
<protein>
    <recommendedName>
        <fullName evidence="4">DUF327 domain-containing protein</fullName>
    </recommendedName>
</protein>
<dbReference type="Proteomes" id="UP000092495">
    <property type="component" value="Chromosome"/>
</dbReference>
<evidence type="ECO:0000313" key="2">
    <source>
        <dbReference type="EMBL" id="ANU24571.1"/>
    </source>
</evidence>